<dbReference type="AlphaFoldDB" id="A0A561VG92"/>
<dbReference type="PANTHER" id="PTHR43221:SF1">
    <property type="entry name" value="PROTEASE HTPX"/>
    <property type="match status" value="1"/>
</dbReference>
<comment type="caution">
    <text evidence="15">The sequence shown here is derived from an EMBL/GenBank/DDBJ whole genome shotgun (WGS) entry which is preliminary data.</text>
</comment>
<evidence type="ECO:0000256" key="13">
    <source>
        <dbReference type="SAM" id="Phobius"/>
    </source>
</evidence>
<feature type="transmembrane region" description="Helical" evidence="13">
    <location>
        <begin position="12"/>
        <end position="37"/>
    </location>
</feature>
<evidence type="ECO:0000256" key="5">
    <source>
        <dbReference type="ARBA" id="ARBA00022692"/>
    </source>
</evidence>
<dbReference type="InterPro" id="IPR001915">
    <property type="entry name" value="Peptidase_M48"/>
</dbReference>
<protein>
    <submittedName>
        <fullName evidence="15">Zn-dependent protease with chaperone function</fullName>
    </submittedName>
</protein>
<evidence type="ECO:0000256" key="8">
    <source>
        <dbReference type="ARBA" id="ARBA00022833"/>
    </source>
</evidence>
<keyword evidence="6" id="KW-0479">Metal-binding</keyword>
<dbReference type="GO" id="GO:0004222">
    <property type="term" value="F:metalloendopeptidase activity"/>
    <property type="evidence" value="ECO:0007669"/>
    <property type="project" value="InterPro"/>
</dbReference>
<dbReference type="GO" id="GO:0005886">
    <property type="term" value="C:plasma membrane"/>
    <property type="evidence" value="ECO:0007669"/>
    <property type="project" value="UniProtKB-SubCell"/>
</dbReference>
<evidence type="ECO:0000256" key="12">
    <source>
        <dbReference type="SAM" id="MobiDB-lite"/>
    </source>
</evidence>
<evidence type="ECO:0000313" key="15">
    <source>
        <dbReference type="EMBL" id="TWG10621.1"/>
    </source>
</evidence>
<keyword evidence="7" id="KW-0378">Hydrolase</keyword>
<accession>A0A561VG92</accession>
<keyword evidence="8" id="KW-0862">Zinc</keyword>
<feature type="domain" description="Peptidase M48" evidence="14">
    <location>
        <begin position="122"/>
        <end position="308"/>
    </location>
</feature>
<keyword evidence="5 13" id="KW-0812">Transmembrane</keyword>
<feature type="region of interest" description="Disordered" evidence="12">
    <location>
        <begin position="702"/>
        <end position="723"/>
    </location>
</feature>
<evidence type="ECO:0000256" key="4">
    <source>
        <dbReference type="ARBA" id="ARBA00022670"/>
    </source>
</evidence>
<name>A0A561VG92_ACTTI</name>
<dbReference type="GO" id="GO:0006508">
    <property type="term" value="P:proteolysis"/>
    <property type="evidence" value="ECO:0007669"/>
    <property type="project" value="UniProtKB-KW"/>
</dbReference>
<comment type="subcellular location">
    <subcellularLocation>
        <location evidence="2">Cell membrane</location>
        <topology evidence="2">Multi-pass membrane protein</topology>
    </subcellularLocation>
</comment>
<proteinExistence type="predicted"/>
<dbReference type="Pfam" id="PF01435">
    <property type="entry name" value="Peptidase_M48"/>
    <property type="match status" value="1"/>
</dbReference>
<comment type="cofactor">
    <cofactor evidence="1">
        <name>Zn(2+)</name>
        <dbReference type="ChEBI" id="CHEBI:29105"/>
    </cofactor>
</comment>
<evidence type="ECO:0000256" key="3">
    <source>
        <dbReference type="ARBA" id="ARBA00022475"/>
    </source>
</evidence>
<organism evidence="15 16">
    <name type="scientific">Actinoplanes teichomyceticus</name>
    <dbReference type="NCBI Taxonomy" id="1867"/>
    <lineage>
        <taxon>Bacteria</taxon>
        <taxon>Bacillati</taxon>
        <taxon>Actinomycetota</taxon>
        <taxon>Actinomycetes</taxon>
        <taxon>Micromonosporales</taxon>
        <taxon>Micromonosporaceae</taxon>
        <taxon>Actinoplanes</taxon>
    </lineage>
</organism>
<dbReference type="CDD" id="cd07328">
    <property type="entry name" value="M48_Ste24p_like"/>
    <property type="match status" value="1"/>
</dbReference>
<feature type="compositionally biased region" description="Low complexity" evidence="12">
    <location>
        <begin position="713"/>
        <end position="723"/>
    </location>
</feature>
<evidence type="ECO:0000256" key="6">
    <source>
        <dbReference type="ARBA" id="ARBA00022723"/>
    </source>
</evidence>
<keyword evidence="4 15" id="KW-0645">Protease</keyword>
<reference evidence="15 16" key="1">
    <citation type="submission" date="2019-06" db="EMBL/GenBank/DDBJ databases">
        <title>Sequencing the genomes of 1000 actinobacteria strains.</title>
        <authorList>
            <person name="Klenk H.-P."/>
        </authorList>
    </citation>
    <scope>NUCLEOTIDE SEQUENCE [LARGE SCALE GENOMIC DNA]</scope>
    <source>
        <strain evidence="15 16">DSM 43866</strain>
    </source>
</reference>
<dbReference type="RefSeq" id="WP_280525897.1">
    <property type="nucleotide sequence ID" value="NZ_VIWY01000007.1"/>
</dbReference>
<evidence type="ECO:0000256" key="10">
    <source>
        <dbReference type="ARBA" id="ARBA00023049"/>
    </source>
</evidence>
<feature type="region of interest" description="Disordered" evidence="12">
    <location>
        <begin position="311"/>
        <end position="332"/>
    </location>
</feature>
<feature type="region of interest" description="Disordered" evidence="12">
    <location>
        <begin position="385"/>
        <end position="473"/>
    </location>
</feature>
<keyword evidence="11 13" id="KW-0472">Membrane</keyword>
<evidence type="ECO:0000256" key="1">
    <source>
        <dbReference type="ARBA" id="ARBA00001947"/>
    </source>
</evidence>
<gene>
    <name evidence="15" type="ORF">FHX34_107113</name>
</gene>
<evidence type="ECO:0000256" key="11">
    <source>
        <dbReference type="ARBA" id="ARBA00023136"/>
    </source>
</evidence>
<feature type="compositionally biased region" description="Low complexity" evidence="12">
    <location>
        <begin position="425"/>
        <end position="456"/>
    </location>
</feature>
<evidence type="ECO:0000259" key="14">
    <source>
        <dbReference type="Pfam" id="PF01435"/>
    </source>
</evidence>
<keyword evidence="9 13" id="KW-1133">Transmembrane helix</keyword>
<dbReference type="Proteomes" id="UP000320239">
    <property type="component" value="Unassembled WGS sequence"/>
</dbReference>
<evidence type="ECO:0000256" key="7">
    <source>
        <dbReference type="ARBA" id="ARBA00022801"/>
    </source>
</evidence>
<dbReference type="EMBL" id="VIWY01000007">
    <property type="protein sequence ID" value="TWG10621.1"/>
    <property type="molecule type" value="Genomic_DNA"/>
</dbReference>
<dbReference type="GO" id="GO:0046872">
    <property type="term" value="F:metal ion binding"/>
    <property type="evidence" value="ECO:0007669"/>
    <property type="project" value="UniProtKB-KW"/>
</dbReference>
<evidence type="ECO:0000256" key="9">
    <source>
        <dbReference type="ARBA" id="ARBA00022989"/>
    </source>
</evidence>
<keyword evidence="3" id="KW-1003">Cell membrane</keyword>
<keyword evidence="16" id="KW-1185">Reference proteome</keyword>
<evidence type="ECO:0000313" key="16">
    <source>
        <dbReference type="Proteomes" id="UP000320239"/>
    </source>
</evidence>
<keyword evidence="10" id="KW-0482">Metalloprotease</keyword>
<feature type="transmembrane region" description="Helical" evidence="13">
    <location>
        <begin position="44"/>
        <end position="65"/>
    </location>
</feature>
<evidence type="ECO:0000256" key="2">
    <source>
        <dbReference type="ARBA" id="ARBA00004651"/>
    </source>
</evidence>
<dbReference type="PANTHER" id="PTHR43221">
    <property type="entry name" value="PROTEASE HTPX"/>
    <property type="match status" value="1"/>
</dbReference>
<dbReference type="InterPro" id="IPR050083">
    <property type="entry name" value="HtpX_protease"/>
</dbReference>
<sequence>MSNDARAAARSAAALAGFPIVAGLQLAVVLGVLWTVLKLLPADIALRAGVPLSMATFGALGYATWRAVHTRRRVPAGVAVTRADAPDLWALVDGAASAAGVTAPAGLTVVADAAVVVGERTRAFGLLGGRRDLYLGLPLLQAWDTARLRAAVAHELAHGSAGLGRWAPLAYRGRVAVGRLAPRWGRGRNPAAAVFRAYARLYRRWDAPFSRAQELAADRVAARFAGTPAAVAALRDLPVLAGMQRLFHAEYVGPGWQAGHVPEDVFGGFLRVLAARAEDVAILRARGPEPAGAWDTHPPLAERLAALQPAAEPAVGGASTPGAGPAVDGATMPAAEPAVGGALSPGAGPAVDGATMPAAEPAVGGALSPGAGPAVDGATMPAAEPAVGGALTPGAGPAVDGAATPGADQPDSGAAVGGEDPSTAEPPAGDPVAPGGRPAGAGQAAAAEPPDAAVGQGPDGGAAGTATPDRPVPAEAADELVPDLPGLGRALQAVAFPSHGRTEVGWDDFLSVARTAEMEREAEAALATVARAVGAAVPDAERVLELAADGRLRTAAATIFPGLSPEETADRIVDLLSLMLALAALRSGVARWRHSWTGTAELVARDGTFLNLTDVAAAAADPEQAEAVRAYLARIGVDLAAPGDERPAARAQALGGLVNLSADGERTDLLVTDLGFLLVPGLPRGRGAEAKRRLTEIAAGGVPVSPATRPQRAPGSAPEAPAGAVATVDAPADGRRFVPFAAVAAVTTLPGRRRGWVIGLHGGGSLTLRPSLDTDELPGGWTAWEDAVAFLTGTR</sequence>